<evidence type="ECO:0000313" key="2">
    <source>
        <dbReference type="Proteomes" id="UP000324222"/>
    </source>
</evidence>
<proteinExistence type="predicted"/>
<dbReference type="EMBL" id="VSRR010010964">
    <property type="protein sequence ID" value="MPC52542.1"/>
    <property type="molecule type" value="Genomic_DNA"/>
</dbReference>
<protein>
    <submittedName>
        <fullName evidence="1">Uncharacterized protein</fullName>
    </submittedName>
</protein>
<sequence length="137" mass="15173">MKLEAFCDVSASLEVPDNSGVVFRCVNQRDHRRATWYGSILHRHSLAATVCATADLHRPAIDFFPSYLAPPPSPPSLHPIFTPHTPRLGVTPRQHHMLGGHCLESGLKYSLDPRIQVPDYGDGLTRDSHDRGQNLAS</sequence>
<reference evidence="1 2" key="1">
    <citation type="submission" date="2019-05" db="EMBL/GenBank/DDBJ databases">
        <title>Another draft genome of Portunus trituberculatus and its Hox gene families provides insights of decapod evolution.</title>
        <authorList>
            <person name="Jeong J.-H."/>
            <person name="Song I."/>
            <person name="Kim S."/>
            <person name="Choi T."/>
            <person name="Kim D."/>
            <person name="Ryu S."/>
            <person name="Kim W."/>
        </authorList>
    </citation>
    <scope>NUCLEOTIDE SEQUENCE [LARGE SCALE GENOMIC DNA]</scope>
    <source>
        <tissue evidence="1">Muscle</tissue>
    </source>
</reference>
<keyword evidence="2" id="KW-1185">Reference proteome</keyword>
<gene>
    <name evidence="1" type="ORF">E2C01_046413</name>
</gene>
<name>A0A5B7G0W5_PORTR</name>
<evidence type="ECO:0000313" key="1">
    <source>
        <dbReference type="EMBL" id="MPC52542.1"/>
    </source>
</evidence>
<accession>A0A5B7G0W5</accession>
<dbReference type="Proteomes" id="UP000324222">
    <property type="component" value="Unassembled WGS sequence"/>
</dbReference>
<comment type="caution">
    <text evidence="1">The sequence shown here is derived from an EMBL/GenBank/DDBJ whole genome shotgun (WGS) entry which is preliminary data.</text>
</comment>
<organism evidence="1 2">
    <name type="scientific">Portunus trituberculatus</name>
    <name type="common">Swimming crab</name>
    <name type="synonym">Neptunus trituberculatus</name>
    <dbReference type="NCBI Taxonomy" id="210409"/>
    <lineage>
        <taxon>Eukaryota</taxon>
        <taxon>Metazoa</taxon>
        <taxon>Ecdysozoa</taxon>
        <taxon>Arthropoda</taxon>
        <taxon>Crustacea</taxon>
        <taxon>Multicrustacea</taxon>
        <taxon>Malacostraca</taxon>
        <taxon>Eumalacostraca</taxon>
        <taxon>Eucarida</taxon>
        <taxon>Decapoda</taxon>
        <taxon>Pleocyemata</taxon>
        <taxon>Brachyura</taxon>
        <taxon>Eubrachyura</taxon>
        <taxon>Portunoidea</taxon>
        <taxon>Portunidae</taxon>
        <taxon>Portuninae</taxon>
        <taxon>Portunus</taxon>
    </lineage>
</organism>
<dbReference type="AlphaFoldDB" id="A0A5B7G0W5"/>